<dbReference type="EMBL" id="JAQQAF010000003">
    <property type="protein sequence ID" value="KAJ8499523.1"/>
    <property type="molecule type" value="Genomic_DNA"/>
</dbReference>
<dbReference type="AlphaFoldDB" id="A0AAV8R6P4"/>
<accession>A0AAV8R6P4</accession>
<evidence type="ECO:0000313" key="2">
    <source>
        <dbReference type="Proteomes" id="UP001222027"/>
    </source>
</evidence>
<reference evidence="1 2" key="1">
    <citation type="submission" date="2022-12" db="EMBL/GenBank/DDBJ databases">
        <title>Chromosome-scale assembly of the Ensete ventricosum genome.</title>
        <authorList>
            <person name="Dussert Y."/>
            <person name="Stocks J."/>
            <person name="Wendawek A."/>
            <person name="Woldeyes F."/>
            <person name="Nichols R.A."/>
            <person name="Borrell J.S."/>
        </authorList>
    </citation>
    <scope>NUCLEOTIDE SEQUENCE [LARGE SCALE GENOMIC DNA]</scope>
    <source>
        <strain evidence="2">cv. Maze</strain>
        <tissue evidence="1">Seeds</tissue>
    </source>
</reference>
<dbReference type="Proteomes" id="UP001222027">
    <property type="component" value="Unassembled WGS sequence"/>
</dbReference>
<keyword evidence="2" id="KW-1185">Reference proteome</keyword>
<evidence type="ECO:0008006" key="3">
    <source>
        <dbReference type="Google" id="ProtNLM"/>
    </source>
</evidence>
<organism evidence="1 2">
    <name type="scientific">Ensete ventricosum</name>
    <name type="common">Abyssinian banana</name>
    <name type="synonym">Musa ensete</name>
    <dbReference type="NCBI Taxonomy" id="4639"/>
    <lineage>
        <taxon>Eukaryota</taxon>
        <taxon>Viridiplantae</taxon>
        <taxon>Streptophyta</taxon>
        <taxon>Embryophyta</taxon>
        <taxon>Tracheophyta</taxon>
        <taxon>Spermatophyta</taxon>
        <taxon>Magnoliopsida</taxon>
        <taxon>Liliopsida</taxon>
        <taxon>Zingiberales</taxon>
        <taxon>Musaceae</taxon>
        <taxon>Ensete</taxon>
    </lineage>
</organism>
<gene>
    <name evidence="1" type="ORF">OPV22_010075</name>
</gene>
<name>A0AAV8R6P4_ENSVE</name>
<dbReference type="CDD" id="cd09272">
    <property type="entry name" value="RNase_HI_RT_Ty1"/>
    <property type="match status" value="1"/>
</dbReference>
<proteinExistence type="predicted"/>
<dbReference type="PANTHER" id="PTHR11439">
    <property type="entry name" value="GAG-POL-RELATED RETROTRANSPOSON"/>
    <property type="match status" value="1"/>
</dbReference>
<comment type="caution">
    <text evidence="1">The sequence shown here is derived from an EMBL/GenBank/DDBJ whole genome shotgun (WGS) entry which is preliminary data.</text>
</comment>
<evidence type="ECO:0000313" key="1">
    <source>
        <dbReference type="EMBL" id="KAJ8499523.1"/>
    </source>
</evidence>
<sequence length="140" mass="15773">MYAMLCTRPDVTHALSVTSRYKADLGLEHWKVVKCILKYLRMIKDLSLVYGGGSLQVEGYMDSSFQTNIDDSKSNSGYVFTLNRGVVSWKSSKQDTTADSTIEAEYIAVVEEARRRGVDEEFHQGFVSHTKQRGADSHIL</sequence>
<protein>
    <recommendedName>
        <fullName evidence="3">Reverse transcriptase Ty1/copia-type domain-containing protein</fullName>
    </recommendedName>
</protein>
<dbReference type="PANTHER" id="PTHR11439:SF496">
    <property type="entry name" value="RNA-DIRECTED DNA POLYMERASE"/>
    <property type="match status" value="1"/>
</dbReference>